<dbReference type="STRING" id="1166018.FAES_0540"/>
<dbReference type="OrthoDB" id="9797882at2"/>
<evidence type="ECO:0000256" key="2">
    <source>
        <dbReference type="ARBA" id="ARBA00023295"/>
    </source>
</evidence>
<dbReference type="GO" id="GO:0006152">
    <property type="term" value="P:purine nucleoside catabolic process"/>
    <property type="evidence" value="ECO:0007669"/>
    <property type="project" value="TreeGrafter"/>
</dbReference>
<dbReference type="EMBL" id="HE796683">
    <property type="protein sequence ID" value="CCG98551.1"/>
    <property type="molecule type" value="Genomic_DNA"/>
</dbReference>
<dbReference type="PANTHER" id="PTHR12304">
    <property type="entry name" value="INOSINE-URIDINE PREFERRING NUCLEOSIDE HYDROLASE"/>
    <property type="match status" value="1"/>
</dbReference>
<dbReference type="PANTHER" id="PTHR12304:SF4">
    <property type="entry name" value="URIDINE NUCLEOSIDASE"/>
    <property type="match status" value="1"/>
</dbReference>
<dbReference type="SUPFAM" id="SSF53590">
    <property type="entry name" value="Nucleoside hydrolase"/>
    <property type="match status" value="1"/>
</dbReference>
<gene>
    <name evidence="4" type="ORF">FAES_0540</name>
</gene>
<dbReference type="AlphaFoldDB" id="I0K348"/>
<evidence type="ECO:0000256" key="1">
    <source>
        <dbReference type="ARBA" id="ARBA00022801"/>
    </source>
</evidence>
<dbReference type="RefSeq" id="WP_015329651.1">
    <property type="nucleotide sequence ID" value="NC_020054.1"/>
</dbReference>
<organism evidence="4 5">
    <name type="scientific">Fibrella aestuarina BUZ 2</name>
    <dbReference type="NCBI Taxonomy" id="1166018"/>
    <lineage>
        <taxon>Bacteria</taxon>
        <taxon>Pseudomonadati</taxon>
        <taxon>Bacteroidota</taxon>
        <taxon>Cytophagia</taxon>
        <taxon>Cytophagales</taxon>
        <taxon>Spirosomataceae</taxon>
        <taxon>Fibrella</taxon>
    </lineage>
</organism>
<reference evidence="4 5" key="1">
    <citation type="journal article" date="2012" name="J. Bacteriol.">
        <title>Genome Sequence of Fibrella aestuarina BUZ 2T, a Filamentous Marine Bacterium.</title>
        <authorList>
            <person name="Filippini M."/>
            <person name="Qi W."/>
            <person name="Blom J."/>
            <person name="Goesmann A."/>
            <person name="Smits T.H."/>
            <person name="Bagheri H.C."/>
        </authorList>
    </citation>
    <scope>NUCLEOTIDE SEQUENCE [LARGE SCALE GENOMIC DNA]</scope>
    <source>
        <strain evidence="5">BUZ 2T</strain>
    </source>
</reference>
<keyword evidence="1" id="KW-0378">Hydrolase</keyword>
<dbReference type="InterPro" id="IPR023186">
    <property type="entry name" value="IUNH"/>
</dbReference>
<keyword evidence="5" id="KW-1185">Reference proteome</keyword>
<dbReference type="InterPro" id="IPR001910">
    <property type="entry name" value="Inosine/uridine_hydrolase_dom"/>
</dbReference>
<dbReference type="KEGG" id="fae:FAES_0540"/>
<dbReference type="GO" id="GO:0008477">
    <property type="term" value="F:purine nucleosidase activity"/>
    <property type="evidence" value="ECO:0007669"/>
    <property type="project" value="TreeGrafter"/>
</dbReference>
<dbReference type="HOGENOM" id="CLU_823229_0_0_10"/>
<evidence type="ECO:0000313" key="5">
    <source>
        <dbReference type="Proteomes" id="UP000011058"/>
    </source>
</evidence>
<dbReference type="InterPro" id="IPR036452">
    <property type="entry name" value="Ribo_hydro-like"/>
</dbReference>
<evidence type="ECO:0000259" key="3">
    <source>
        <dbReference type="Pfam" id="PF01156"/>
    </source>
</evidence>
<dbReference type="GO" id="GO:0005829">
    <property type="term" value="C:cytosol"/>
    <property type="evidence" value="ECO:0007669"/>
    <property type="project" value="TreeGrafter"/>
</dbReference>
<dbReference type="Proteomes" id="UP000011058">
    <property type="component" value="Chromosome"/>
</dbReference>
<dbReference type="eggNOG" id="COG1957">
    <property type="taxonomic scope" value="Bacteria"/>
</dbReference>
<dbReference type="Gene3D" id="3.90.245.10">
    <property type="entry name" value="Ribonucleoside hydrolase-like"/>
    <property type="match status" value="1"/>
</dbReference>
<feature type="domain" description="Inosine/uridine-preferring nucleoside hydrolase" evidence="3">
    <location>
        <begin position="42"/>
        <end position="300"/>
    </location>
</feature>
<accession>I0K348</accession>
<protein>
    <recommendedName>
        <fullName evidence="3">Inosine/uridine-preferring nucleoside hydrolase domain-containing protein</fullName>
    </recommendedName>
</protein>
<sequence>MKQTKSSYRRRSRASAVFWGLLVLGLLGRSGTLLGQPSPKRIWLDTDIMVGMPDKSGAREVDDAIALMMALRHADKVQLVGISTVTYVTYGTAITQKLLGYYNKTGRQIPVYRGSDTLRDIGRETDASRALAAALRREKMPILAIGPLTNVATVLKNHPELATQIESVVVCAGRTPGLPFRPGLQTLTVGDYNFEMDPDAFRVLFDSGVKVVLSGYECSVYTFLGRTDLDFLARGSAGDRWLSQTLRPWQLLNKKLFGTDGFVPWDTTPLGYLTHPNYFNYYENIPVRINTRVSDTDGKSQKPFLEVSYDYKDTPWRATYAYKTLPGFEEIVIESLK</sequence>
<proteinExistence type="predicted"/>
<keyword evidence="2" id="KW-0326">Glycosidase</keyword>
<evidence type="ECO:0000313" key="4">
    <source>
        <dbReference type="EMBL" id="CCG98551.1"/>
    </source>
</evidence>
<dbReference type="Pfam" id="PF01156">
    <property type="entry name" value="IU_nuc_hydro"/>
    <property type="match status" value="1"/>
</dbReference>
<name>I0K348_9BACT</name>